<dbReference type="Pfam" id="PF03009">
    <property type="entry name" value="GDPD"/>
    <property type="match status" value="1"/>
</dbReference>
<keyword evidence="10" id="KW-1185">Reference proteome</keyword>
<protein>
    <recommendedName>
        <fullName evidence="2">glycerophosphodiester phosphodiesterase</fullName>
        <ecNumber evidence="2">3.1.4.46</ecNumber>
    </recommendedName>
</protein>
<feature type="chain" id="PRO_5045876649" description="glycerophosphodiester phosphodiesterase" evidence="7">
    <location>
        <begin position="38"/>
        <end position="426"/>
    </location>
</feature>
<proteinExistence type="inferred from homology"/>
<dbReference type="CDD" id="cd08560">
    <property type="entry name" value="GDPD_EcGlpQ_like_1"/>
    <property type="match status" value="1"/>
</dbReference>
<comment type="caution">
    <text evidence="9">The sequence shown here is derived from an EMBL/GenBank/DDBJ whole genome shotgun (WGS) entry which is preliminary data.</text>
</comment>
<dbReference type="PANTHER" id="PTHR43620:SF7">
    <property type="entry name" value="GLYCEROPHOSPHODIESTER PHOSPHODIESTERASE GDPD5-RELATED"/>
    <property type="match status" value="1"/>
</dbReference>
<dbReference type="PROSITE" id="PS51704">
    <property type="entry name" value="GP_PDE"/>
    <property type="match status" value="1"/>
</dbReference>
<comment type="similarity">
    <text evidence="1">Belongs to the glycerophosphoryl diester phosphodiesterase family.</text>
</comment>
<comment type="catalytic activity">
    <reaction evidence="6">
        <text>a sn-glycero-3-phosphodiester + H2O = an alcohol + sn-glycerol 3-phosphate + H(+)</text>
        <dbReference type="Rhea" id="RHEA:12969"/>
        <dbReference type="ChEBI" id="CHEBI:15377"/>
        <dbReference type="ChEBI" id="CHEBI:15378"/>
        <dbReference type="ChEBI" id="CHEBI:30879"/>
        <dbReference type="ChEBI" id="CHEBI:57597"/>
        <dbReference type="ChEBI" id="CHEBI:83408"/>
        <dbReference type="EC" id="3.1.4.46"/>
    </reaction>
</comment>
<dbReference type="SUPFAM" id="SSF51695">
    <property type="entry name" value="PLC-like phosphodiesterases"/>
    <property type="match status" value="1"/>
</dbReference>
<feature type="signal peptide" evidence="7">
    <location>
        <begin position="1"/>
        <end position="37"/>
    </location>
</feature>
<keyword evidence="3 7" id="KW-0732">Signal</keyword>
<dbReference type="EC" id="3.1.4.46" evidence="2"/>
<accession>A0ABS5R2M6</accession>
<gene>
    <name evidence="9" type="ORF">KIP89_02165</name>
</gene>
<evidence type="ECO:0000313" key="9">
    <source>
        <dbReference type="EMBL" id="MBS9475905.1"/>
    </source>
</evidence>
<feature type="domain" description="GP-PDE" evidence="8">
    <location>
        <begin position="77"/>
        <end position="420"/>
    </location>
</feature>
<reference evidence="9" key="1">
    <citation type="submission" date="2021-05" db="EMBL/GenBank/DDBJ databases">
        <authorList>
            <person name="Sun Q."/>
            <person name="Inoue M."/>
        </authorList>
    </citation>
    <scope>NUCLEOTIDE SEQUENCE</scope>
    <source>
        <strain evidence="9">VKM B-3255</strain>
    </source>
</reference>
<evidence type="ECO:0000256" key="5">
    <source>
        <dbReference type="ARBA" id="ARBA00022801"/>
    </source>
</evidence>
<evidence type="ECO:0000313" key="10">
    <source>
        <dbReference type="Proteomes" id="UP001166585"/>
    </source>
</evidence>
<dbReference type="InterPro" id="IPR017946">
    <property type="entry name" value="PLC-like_Pdiesterase_TIM-brl"/>
</dbReference>
<keyword evidence="5" id="KW-0378">Hydrolase</keyword>
<dbReference type="Proteomes" id="UP001166585">
    <property type="component" value="Unassembled WGS sequence"/>
</dbReference>
<dbReference type="InterPro" id="IPR030395">
    <property type="entry name" value="GP_PDE_dom"/>
</dbReference>
<organism evidence="9 10">
    <name type="scientific">Ancylobacter radicis</name>
    <dbReference type="NCBI Taxonomy" id="2836179"/>
    <lineage>
        <taxon>Bacteria</taxon>
        <taxon>Pseudomonadati</taxon>
        <taxon>Pseudomonadota</taxon>
        <taxon>Alphaproteobacteria</taxon>
        <taxon>Hyphomicrobiales</taxon>
        <taxon>Xanthobacteraceae</taxon>
        <taxon>Ancylobacter</taxon>
    </lineage>
</organism>
<evidence type="ECO:0000256" key="4">
    <source>
        <dbReference type="ARBA" id="ARBA00022798"/>
    </source>
</evidence>
<keyword evidence="4" id="KW-0319">Glycerol metabolism</keyword>
<name>A0ABS5R2M6_9HYPH</name>
<dbReference type="Gene3D" id="3.20.20.190">
    <property type="entry name" value="Phosphatidylinositol (PI) phosphodiesterase"/>
    <property type="match status" value="1"/>
</dbReference>
<evidence type="ECO:0000256" key="3">
    <source>
        <dbReference type="ARBA" id="ARBA00022729"/>
    </source>
</evidence>
<sequence>MTGSDPVTTATALRRFAAALCATALFAVGLTSVPAAAQNPITDIEIGPRPFYLVGEMKDGALKDQLAQCKGPFTAKNFSIAHRGAPLQFPEHTREGYIAAARMGAGVIECDVAFTKDRELVCRHAQCDLHTTTDILARPELAAKCSQGFTPADPASGRKASAKCCTSDLTLAEFRSLRPKMDGSNPRAATAEEYMDGTPSWRTDLYVNRATLVSHKDYIALVKSLGLKFTPELKTPEVAMPFEGSYTQEHYAQQMIDEYKAAGVDPRDVYAQSFRLEDVLYWLKAEPAFGAQAVYLDGRDESGEGFDNMKPETWKPSMQELADKGVKILAPPLWMLVTHKDGKIVPSIYAEEAKKAKLGLISWSLERSGPLNTGGGYYYQSVKPVIDRDGDMLSLLDVLARDIGVIGVFSDWPATTTFYANCMKLN</sequence>
<evidence type="ECO:0000256" key="1">
    <source>
        <dbReference type="ARBA" id="ARBA00007277"/>
    </source>
</evidence>
<evidence type="ECO:0000256" key="2">
    <source>
        <dbReference type="ARBA" id="ARBA00012247"/>
    </source>
</evidence>
<dbReference type="EMBL" id="JAHCQH010000012">
    <property type="protein sequence ID" value="MBS9475905.1"/>
    <property type="molecule type" value="Genomic_DNA"/>
</dbReference>
<evidence type="ECO:0000256" key="7">
    <source>
        <dbReference type="SAM" id="SignalP"/>
    </source>
</evidence>
<evidence type="ECO:0000256" key="6">
    <source>
        <dbReference type="ARBA" id="ARBA00047512"/>
    </source>
</evidence>
<evidence type="ECO:0000259" key="8">
    <source>
        <dbReference type="PROSITE" id="PS51704"/>
    </source>
</evidence>
<dbReference type="PANTHER" id="PTHR43620">
    <property type="entry name" value="GLYCEROPHOSPHORYL DIESTER PHOSPHODIESTERASE"/>
    <property type="match status" value="1"/>
</dbReference>